<proteinExistence type="predicted"/>
<dbReference type="RefSeq" id="WP_378108803.1">
    <property type="nucleotide sequence ID" value="NZ_JBHSRG010000002.1"/>
</dbReference>
<comment type="caution">
    <text evidence="1">The sequence shown here is derived from an EMBL/GenBank/DDBJ whole genome shotgun (WGS) entry which is preliminary data.</text>
</comment>
<dbReference type="Proteomes" id="UP001596169">
    <property type="component" value="Unassembled WGS sequence"/>
</dbReference>
<dbReference type="EMBL" id="JBHSRG010000002">
    <property type="protein sequence ID" value="MFC6119716.1"/>
    <property type="molecule type" value="Genomic_DNA"/>
</dbReference>
<evidence type="ECO:0000313" key="1">
    <source>
        <dbReference type="EMBL" id="MFC6119716.1"/>
    </source>
</evidence>
<sequence length="46" mass="5466">MPPLLAEKIYSFGLQMNIHTYKLNFNSISGFSQVREPCRRFTRNIF</sequence>
<protein>
    <submittedName>
        <fullName evidence="1">Uncharacterized protein</fullName>
    </submittedName>
</protein>
<name>A0ABW1PTL1_9ENTR</name>
<reference evidence="2" key="1">
    <citation type="journal article" date="2019" name="Int. J. Syst. Evol. Microbiol.">
        <title>The Global Catalogue of Microorganisms (GCM) 10K type strain sequencing project: providing services to taxonomists for standard genome sequencing and annotation.</title>
        <authorList>
            <consortium name="The Broad Institute Genomics Platform"/>
            <consortium name="The Broad Institute Genome Sequencing Center for Infectious Disease"/>
            <person name="Wu L."/>
            <person name="Ma J."/>
        </authorList>
    </citation>
    <scope>NUCLEOTIDE SEQUENCE [LARGE SCALE GENOMIC DNA]</scope>
    <source>
        <strain evidence="2">JCM30009</strain>
    </source>
</reference>
<evidence type="ECO:0000313" key="2">
    <source>
        <dbReference type="Proteomes" id="UP001596169"/>
    </source>
</evidence>
<organism evidence="1 2">
    <name type="scientific">Citrobacter bitternis</name>
    <dbReference type="NCBI Taxonomy" id="1585982"/>
    <lineage>
        <taxon>Bacteria</taxon>
        <taxon>Pseudomonadati</taxon>
        <taxon>Pseudomonadota</taxon>
        <taxon>Gammaproteobacteria</taxon>
        <taxon>Enterobacterales</taxon>
        <taxon>Enterobacteriaceae</taxon>
        <taxon>Citrobacter</taxon>
    </lineage>
</organism>
<dbReference type="InterPro" id="IPR055056">
    <property type="entry name" value="ArgL-like"/>
</dbReference>
<dbReference type="Pfam" id="PF22864">
    <property type="entry name" value="ArgL-like"/>
    <property type="match status" value="1"/>
</dbReference>
<gene>
    <name evidence="1" type="ORF">ACFPZP_01365</name>
</gene>
<keyword evidence="2" id="KW-1185">Reference proteome</keyword>
<accession>A0ABW1PTL1</accession>